<keyword evidence="6 7" id="KW-0788">Thiol protease</keyword>
<keyword evidence="5 7" id="KW-0378">Hydrolase</keyword>
<dbReference type="InterPro" id="IPR001394">
    <property type="entry name" value="Peptidase_C19_UCH"/>
</dbReference>
<gene>
    <name evidence="9" type="ORF">M6B38_335050</name>
</gene>
<proteinExistence type="inferred from homology"/>
<feature type="domain" description="USP" evidence="8">
    <location>
        <begin position="69"/>
        <end position="543"/>
    </location>
</feature>
<dbReference type="CDD" id="cd02662">
    <property type="entry name" value="Peptidase_C19F"/>
    <property type="match status" value="1"/>
</dbReference>
<name>A0AAX6H037_IRIPA</name>
<evidence type="ECO:0000313" key="9">
    <source>
        <dbReference type="EMBL" id="KAJ6834389.1"/>
    </source>
</evidence>
<evidence type="ECO:0000256" key="5">
    <source>
        <dbReference type="ARBA" id="ARBA00022801"/>
    </source>
</evidence>
<dbReference type="GO" id="GO:0016579">
    <property type="term" value="P:protein deubiquitination"/>
    <property type="evidence" value="ECO:0007669"/>
    <property type="project" value="InterPro"/>
</dbReference>
<dbReference type="Proteomes" id="UP001140949">
    <property type="component" value="Unassembled WGS sequence"/>
</dbReference>
<dbReference type="InterPro" id="IPR018200">
    <property type="entry name" value="USP_CS"/>
</dbReference>
<dbReference type="Pfam" id="PF00443">
    <property type="entry name" value="UCH"/>
    <property type="match status" value="1"/>
</dbReference>
<dbReference type="PANTHER" id="PTHR24006">
    <property type="entry name" value="UBIQUITIN CARBOXYL-TERMINAL HYDROLASE"/>
    <property type="match status" value="1"/>
</dbReference>
<evidence type="ECO:0000256" key="6">
    <source>
        <dbReference type="ARBA" id="ARBA00022807"/>
    </source>
</evidence>
<reference evidence="9" key="2">
    <citation type="submission" date="2023-04" db="EMBL/GenBank/DDBJ databases">
        <authorList>
            <person name="Bruccoleri R.E."/>
            <person name="Oakeley E.J."/>
            <person name="Faust A.-M."/>
            <person name="Dessus-Babus S."/>
            <person name="Altorfer M."/>
            <person name="Burckhardt D."/>
            <person name="Oertli M."/>
            <person name="Naumann U."/>
            <person name="Petersen F."/>
            <person name="Wong J."/>
        </authorList>
    </citation>
    <scope>NUCLEOTIDE SEQUENCE</scope>
    <source>
        <strain evidence="9">GSM-AAB239-AS_SAM_17_03QT</strain>
        <tissue evidence="9">Leaf</tissue>
    </source>
</reference>
<evidence type="ECO:0000256" key="4">
    <source>
        <dbReference type="ARBA" id="ARBA00022786"/>
    </source>
</evidence>
<dbReference type="Gene3D" id="3.90.70.10">
    <property type="entry name" value="Cysteine proteinases"/>
    <property type="match status" value="1"/>
</dbReference>
<evidence type="ECO:0000256" key="1">
    <source>
        <dbReference type="ARBA" id="ARBA00000707"/>
    </source>
</evidence>
<evidence type="ECO:0000313" key="10">
    <source>
        <dbReference type="Proteomes" id="UP001140949"/>
    </source>
</evidence>
<dbReference type="GO" id="GO:0006508">
    <property type="term" value="P:proteolysis"/>
    <property type="evidence" value="ECO:0007669"/>
    <property type="project" value="UniProtKB-KW"/>
</dbReference>
<dbReference type="EMBL" id="JANAVB010014400">
    <property type="protein sequence ID" value="KAJ6834389.1"/>
    <property type="molecule type" value="Genomic_DNA"/>
</dbReference>
<dbReference type="PROSITE" id="PS00973">
    <property type="entry name" value="USP_2"/>
    <property type="match status" value="1"/>
</dbReference>
<comment type="function">
    <text evidence="7">Recognizes and hydrolyzes the peptide bond at the C-terminal Gly of ubiquitin. Involved in the processing of poly-ubiquitin precursors as well as that of ubiquitinated proteins.</text>
</comment>
<dbReference type="InterPro" id="IPR028889">
    <property type="entry name" value="USP"/>
</dbReference>
<accession>A0AAX6H037</accession>
<dbReference type="PROSITE" id="PS00972">
    <property type="entry name" value="USP_1"/>
    <property type="match status" value="1"/>
</dbReference>
<dbReference type="PROSITE" id="PS50235">
    <property type="entry name" value="USP_3"/>
    <property type="match status" value="1"/>
</dbReference>
<evidence type="ECO:0000259" key="8">
    <source>
        <dbReference type="PROSITE" id="PS50235"/>
    </source>
</evidence>
<keyword evidence="10" id="KW-1185">Reference proteome</keyword>
<dbReference type="GO" id="GO:0005829">
    <property type="term" value="C:cytosol"/>
    <property type="evidence" value="ECO:0007669"/>
    <property type="project" value="TreeGrafter"/>
</dbReference>
<comment type="similarity">
    <text evidence="2 7">Belongs to the peptidase C19 family.</text>
</comment>
<dbReference type="AlphaFoldDB" id="A0AAX6H037"/>
<sequence>MKNREVTIYHLIPTLKHSYSVIYKGYIPSQYHSLLAGILGIGVGLTGLKLCESFISEKKKSFHIEHTVSGLRNFGNNCFLNVILQALASSSYFPSFLQNVIASYDIEIEENAENLLLTVALSSLLEELCIVRDEKTVHNPREVMVAMDLYLSSFNLTSQQDAAEAFIHLMSSLEKEISHCYVQYHCSLGDITTLSRIYMPRIALNAYESWKQQVLGPFNGTLGSSLICTSCSSMLSLDFELFRCLLLSPVLEMEAEIMEGCTLVDCFKHFTAVEHVDNYRCSRCWHIAALKYSSEKLDKDEEKIQMLSNCIKPDFCNCKSLFQQEEITSSSSRVAKQLSIAHCPRILCIQLERASMNEYGGLIKLQGHISFPLFLDLLPFITNMGRATLDENVQKHGNKQNPFVPLLQHINTQQEMDISSTFKPPRHPSNKTTNVHSSKDIVDGSEIVSLDETGTNDKATTIGELNSSNMYRLTSVVEHYGIPGSGHYAVYRRLESDLGAGASMGPSEAVNQQWVYVSDDEVSVVSEEAVLSAEASLLFYDRIEGMKAGKSQM</sequence>
<reference evidence="9" key="1">
    <citation type="journal article" date="2023" name="GigaByte">
        <title>Genome assembly of the bearded iris, Iris pallida Lam.</title>
        <authorList>
            <person name="Bruccoleri R.E."/>
            <person name="Oakeley E.J."/>
            <person name="Faust A.M.E."/>
            <person name="Altorfer M."/>
            <person name="Dessus-Babus S."/>
            <person name="Burckhardt D."/>
            <person name="Oertli M."/>
            <person name="Naumann U."/>
            <person name="Petersen F."/>
            <person name="Wong J."/>
        </authorList>
    </citation>
    <scope>NUCLEOTIDE SEQUENCE</scope>
    <source>
        <strain evidence="9">GSM-AAB239-AS_SAM_17_03QT</strain>
    </source>
</reference>
<dbReference type="PANTHER" id="PTHR24006:SF888">
    <property type="entry name" value="UBIQUITIN CARBOXYL-TERMINAL HYDROLASE 30"/>
    <property type="match status" value="1"/>
</dbReference>
<dbReference type="InterPro" id="IPR050164">
    <property type="entry name" value="Peptidase_C19"/>
</dbReference>
<dbReference type="SUPFAM" id="SSF54001">
    <property type="entry name" value="Cysteine proteinases"/>
    <property type="match status" value="1"/>
</dbReference>
<organism evidence="9 10">
    <name type="scientific">Iris pallida</name>
    <name type="common">Sweet iris</name>
    <dbReference type="NCBI Taxonomy" id="29817"/>
    <lineage>
        <taxon>Eukaryota</taxon>
        <taxon>Viridiplantae</taxon>
        <taxon>Streptophyta</taxon>
        <taxon>Embryophyta</taxon>
        <taxon>Tracheophyta</taxon>
        <taxon>Spermatophyta</taxon>
        <taxon>Magnoliopsida</taxon>
        <taxon>Liliopsida</taxon>
        <taxon>Asparagales</taxon>
        <taxon>Iridaceae</taxon>
        <taxon>Iridoideae</taxon>
        <taxon>Irideae</taxon>
        <taxon>Iris</taxon>
    </lineage>
</organism>
<comment type="caution">
    <text evidence="9">The sequence shown here is derived from an EMBL/GenBank/DDBJ whole genome shotgun (WGS) entry which is preliminary data.</text>
</comment>
<dbReference type="GO" id="GO:0004843">
    <property type="term" value="F:cysteine-type deubiquitinase activity"/>
    <property type="evidence" value="ECO:0007669"/>
    <property type="project" value="UniProtKB-UniRule"/>
</dbReference>
<evidence type="ECO:0000256" key="3">
    <source>
        <dbReference type="ARBA" id="ARBA00022670"/>
    </source>
</evidence>
<evidence type="ECO:0000256" key="2">
    <source>
        <dbReference type="ARBA" id="ARBA00009085"/>
    </source>
</evidence>
<keyword evidence="4 7" id="KW-0833">Ubl conjugation pathway</keyword>
<evidence type="ECO:0000256" key="7">
    <source>
        <dbReference type="RuleBase" id="RU366025"/>
    </source>
</evidence>
<protein>
    <recommendedName>
        <fullName evidence="7">Ubiquitin carboxyl-terminal hydrolase</fullName>
        <ecNumber evidence="7">3.4.19.12</ecNumber>
    </recommendedName>
</protein>
<comment type="catalytic activity">
    <reaction evidence="1 7">
        <text>Thiol-dependent hydrolysis of ester, thioester, amide, peptide and isopeptide bonds formed by the C-terminal Gly of ubiquitin (a 76-residue protein attached to proteins as an intracellular targeting signal).</text>
        <dbReference type="EC" id="3.4.19.12"/>
    </reaction>
</comment>
<dbReference type="InterPro" id="IPR038765">
    <property type="entry name" value="Papain-like_cys_pep_sf"/>
</dbReference>
<dbReference type="EC" id="3.4.19.12" evidence="7"/>
<keyword evidence="3 7" id="KW-0645">Protease</keyword>
<dbReference type="GO" id="GO:0005634">
    <property type="term" value="C:nucleus"/>
    <property type="evidence" value="ECO:0007669"/>
    <property type="project" value="TreeGrafter"/>
</dbReference>